<sequence>MWYSGIISPCISVLDLSSKSHRWFRRLFPFKSAKTKKENDKNVIQSATDLNSNLKWVASAEVPKDAVSVKDEQKEYYIANLLPQCEFCFFDKDEMSCITLLQERISSSVVSYNAIMFLVNKDNFEMMEWKKFLTLNTDFKMQHLNIVEYFMSSVVTSENLKLQTVQTYGGIVNQNIDKTTTYQTGRTHTFGVNAEIAVCGKILTMASIGGKFGLKYDYSRSRSNTTSVVEKTLHSVGMEVEVPPNHSCTIEMTSNTFTAEVPFTGEMTRMYKNNEIRKTFIHQEVVEIQTLVNPCQLLSEVRTC</sequence>
<protein>
    <submittedName>
        <fullName evidence="1">Uncharacterized protein</fullName>
    </submittedName>
</protein>
<reference evidence="1" key="2">
    <citation type="submission" date="2025-09" db="UniProtKB">
        <authorList>
            <consortium name="Ensembl"/>
        </authorList>
    </citation>
    <scope>IDENTIFICATION</scope>
</reference>
<dbReference type="AlphaFoldDB" id="A0A671KH74"/>
<dbReference type="Proteomes" id="UP000472260">
    <property type="component" value="Unassembled WGS sequence"/>
</dbReference>
<proteinExistence type="predicted"/>
<organism evidence="1 2">
    <name type="scientific">Sinocyclocheilus anshuiensis</name>
    <dbReference type="NCBI Taxonomy" id="1608454"/>
    <lineage>
        <taxon>Eukaryota</taxon>
        <taxon>Metazoa</taxon>
        <taxon>Chordata</taxon>
        <taxon>Craniata</taxon>
        <taxon>Vertebrata</taxon>
        <taxon>Euteleostomi</taxon>
        <taxon>Actinopterygii</taxon>
        <taxon>Neopterygii</taxon>
        <taxon>Teleostei</taxon>
        <taxon>Ostariophysi</taxon>
        <taxon>Cypriniformes</taxon>
        <taxon>Cyprinidae</taxon>
        <taxon>Cyprininae</taxon>
        <taxon>Sinocyclocheilus</taxon>
    </lineage>
</organism>
<dbReference type="Ensembl" id="ENSSANT00000005717.1">
    <property type="protein sequence ID" value="ENSSANP00000005318.1"/>
    <property type="gene ID" value="ENSSANG00000002895.1"/>
</dbReference>
<dbReference type="SUPFAM" id="SSF56973">
    <property type="entry name" value="Aerolisin/ETX pore-forming domain"/>
    <property type="match status" value="1"/>
</dbReference>
<keyword evidence="2" id="KW-1185">Reference proteome</keyword>
<evidence type="ECO:0000313" key="1">
    <source>
        <dbReference type="Ensembl" id="ENSSANP00000005318.1"/>
    </source>
</evidence>
<evidence type="ECO:0000313" key="2">
    <source>
        <dbReference type="Proteomes" id="UP000472260"/>
    </source>
</evidence>
<dbReference type="Gene3D" id="2.170.15.10">
    <property type="entry name" value="Proaerolysin, chain A, domain 3"/>
    <property type="match status" value="1"/>
</dbReference>
<name>A0A671KH74_9TELE</name>
<accession>A0A671KH74</accession>
<dbReference type="CDD" id="cd20220">
    <property type="entry name" value="PFM_natterin-3-like"/>
    <property type="match status" value="1"/>
</dbReference>
<reference evidence="1" key="1">
    <citation type="submission" date="2025-08" db="UniProtKB">
        <authorList>
            <consortium name="Ensembl"/>
        </authorList>
    </citation>
    <scope>IDENTIFICATION</scope>
</reference>